<dbReference type="NCBIfam" id="NF040606">
    <property type="entry name" value="CytoC_perox"/>
    <property type="match status" value="1"/>
</dbReference>
<gene>
    <name evidence="8" type="ORF">DM194_04240</name>
</gene>
<keyword evidence="3 4" id="KW-0408">Iron</keyword>
<feature type="domain" description="Cytochrome c" evidence="7">
    <location>
        <begin position="339"/>
        <end position="460"/>
    </location>
</feature>
<dbReference type="Pfam" id="PF21419">
    <property type="entry name" value="RoxA-like_Cyt-c"/>
    <property type="match status" value="1"/>
</dbReference>
<proteinExistence type="predicted"/>
<feature type="signal peptide" evidence="6">
    <location>
        <begin position="1"/>
        <end position="22"/>
    </location>
</feature>
<sequence length="687" mass="73638">MKTPVYATLAATALLLASCAEAPQPPRAVPVKPPTEVNGLWYLDQGWSQEARQWYYTTSQGSQIMRYDWFMALEDPQTKQPFVKSITRYGYRANTSAEWNPDLLPVGFVKDVDPNKTEWFGMTCAACHTGDVTVNGKTMRIDGAVTTGDLYGFISGLSNAVRVTVTSDDAFQPFAARVLGANATVQQKLALYDALKDFDKSFADFVAASTPDTPWGPMRTDAFGMIFNRVSAIDLNLPKNNRAPNAPVSYPYLWDAPHQPRVQWNGLLPNATAFDALGRNAGEVLGVFGKVTLKPPANAAHYYYKSTVRGRNLVDMENQLRKLRSPVWPDSLAGNVDIVKAAAGEPIYKENCESCHAIIPRGETYTTAPIQMVPLFNWADPTNAVAVVTAFTTICTQGVDAAVAAKMITVNYDADPKMAVDALCRKVDTGVLAKVAMPPQRLGGTPLTNPDLAANLLSNAVIGAIFGDLVREPGLLADLLKGDNAPAPWLTASAPTNWSPQSRTKAGTLDTTPFVKPGAKLTADHQKVIAALTDRGRNEPTVGAVPDGGSAAKAQVKTQAKAAAAPAKAAASGTPPSDVEALAATIKQLMAYKARPLDGVWATAPYMHNGSVPNLYEMLLPASQRSATFRMGSTSIDPVKVGVDSSAAGATFVYDTAKPGNRNTGHEFGAGLSDVQRWQLLEYLKTL</sequence>
<dbReference type="PANTHER" id="PTHR30600:SF9">
    <property type="entry name" value="BLR7738 PROTEIN"/>
    <property type="match status" value="1"/>
</dbReference>
<dbReference type="InterPro" id="IPR051395">
    <property type="entry name" value="Cytochrome_c_Peroxidase/MauG"/>
</dbReference>
<evidence type="ECO:0000313" key="9">
    <source>
        <dbReference type="Proteomes" id="UP000249605"/>
    </source>
</evidence>
<accession>A0A2U9S2K6</accession>
<reference evidence="8 9" key="1">
    <citation type="journal article" date="2019" name="Int. J. Syst. Evol. Microbiol.">
        <title>Azospirillum ramasamyi sp. nov., a novel diazotrophic bacterium isolated from fermented bovine products.</title>
        <authorList>
            <person name="Anandham R."/>
            <person name="Heo J."/>
            <person name="Krishnamoorthy R."/>
            <person name="SenthilKumar M."/>
            <person name="Gopal N.O."/>
            <person name="Kim S.J."/>
            <person name="Kwon S.W."/>
        </authorList>
    </citation>
    <scope>NUCLEOTIDE SEQUENCE [LARGE SCALE GENOMIC DNA]</scope>
    <source>
        <strain evidence="8 9">M2T2B2</strain>
    </source>
</reference>
<keyword evidence="6" id="KW-0732">Signal</keyword>
<dbReference type="SUPFAM" id="SSF46626">
    <property type="entry name" value="Cytochrome c"/>
    <property type="match status" value="1"/>
</dbReference>
<evidence type="ECO:0000256" key="4">
    <source>
        <dbReference type="PROSITE-ProRule" id="PRU00433"/>
    </source>
</evidence>
<evidence type="ECO:0000256" key="3">
    <source>
        <dbReference type="ARBA" id="ARBA00023004"/>
    </source>
</evidence>
<protein>
    <recommendedName>
        <fullName evidence="7">Cytochrome c domain-containing protein</fullName>
    </recommendedName>
</protein>
<dbReference type="GO" id="GO:0009055">
    <property type="term" value="F:electron transfer activity"/>
    <property type="evidence" value="ECO:0007669"/>
    <property type="project" value="InterPro"/>
</dbReference>
<dbReference type="GO" id="GO:0004130">
    <property type="term" value="F:cytochrome-c peroxidase activity"/>
    <property type="evidence" value="ECO:0007669"/>
    <property type="project" value="TreeGrafter"/>
</dbReference>
<dbReference type="GO" id="GO:0046872">
    <property type="term" value="F:metal ion binding"/>
    <property type="evidence" value="ECO:0007669"/>
    <property type="project" value="UniProtKB-KW"/>
</dbReference>
<dbReference type="PANTHER" id="PTHR30600">
    <property type="entry name" value="CYTOCHROME C PEROXIDASE-RELATED"/>
    <property type="match status" value="1"/>
</dbReference>
<evidence type="ECO:0000256" key="6">
    <source>
        <dbReference type="SAM" id="SignalP"/>
    </source>
</evidence>
<dbReference type="InterPro" id="IPR047758">
    <property type="entry name" value="CytoC_perox"/>
</dbReference>
<dbReference type="InterPro" id="IPR036909">
    <property type="entry name" value="Cyt_c-like_dom_sf"/>
</dbReference>
<feature type="compositionally biased region" description="Polar residues" evidence="5">
    <location>
        <begin position="493"/>
        <end position="510"/>
    </location>
</feature>
<dbReference type="OrthoDB" id="417271at2"/>
<dbReference type="PROSITE" id="PS51257">
    <property type="entry name" value="PROKAR_LIPOPROTEIN"/>
    <property type="match status" value="1"/>
</dbReference>
<keyword evidence="9" id="KW-1185">Reference proteome</keyword>
<dbReference type="KEGG" id="azm:DM194_04240"/>
<dbReference type="Proteomes" id="UP000249605">
    <property type="component" value="Chromosome"/>
</dbReference>
<feature type="region of interest" description="Disordered" evidence="5">
    <location>
        <begin position="491"/>
        <end position="510"/>
    </location>
</feature>
<organism evidence="8 9">
    <name type="scientific">Azospirillum ramasamyi</name>
    <dbReference type="NCBI Taxonomy" id="682998"/>
    <lineage>
        <taxon>Bacteria</taxon>
        <taxon>Pseudomonadati</taxon>
        <taxon>Pseudomonadota</taxon>
        <taxon>Alphaproteobacteria</taxon>
        <taxon>Rhodospirillales</taxon>
        <taxon>Azospirillaceae</taxon>
        <taxon>Azospirillum</taxon>
    </lineage>
</organism>
<keyword evidence="2 4" id="KW-0479">Metal-binding</keyword>
<name>A0A2U9S2K6_9PROT</name>
<evidence type="ECO:0000256" key="5">
    <source>
        <dbReference type="SAM" id="MobiDB-lite"/>
    </source>
</evidence>
<evidence type="ECO:0000256" key="1">
    <source>
        <dbReference type="ARBA" id="ARBA00022617"/>
    </source>
</evidence>
<evidence type="ECO:0000256" key="2">
    <source>
        <dbReference type="ARBA" id="ARBA00022723"/>
    </source>
</evidence>
<dbReference type="AlphaFoldDB" id="A0A2U9S2K6"/>
<evidence type="ECO:0000259" key="7">
    <source>
        <dbReference type="PROSITE" id="PS51007"/>
    </source>
</evidence>
<feature type="chain" id="PRO_5015998024" description="Cytochrome c domain-containing protein" evidence="6">
    <location>
        <begin position="23"/>
        <end position="687"/>
    </location>
</feature>
<dbReference type="Gene3D" id="1.10.760.10">
    <property type="entry name" value="Cytochrome c-like domain"/>
    <property type="match status" value="1"/>
</dbReference>
<dbReference type="PROSITE" id="PS51007">
    <property type="entry name" value="CYTC"/>
    <property type="match status" value="1"/>
</dbReference>
<keyword evidence="1 4" id="KW-0349">Heme</keyword>
<dbReference type="EMBL" id="CP029829">
    <property type="protein sequence ID" value="AWU93532.1"/>
    <property type="molecule type" value="Genomic_DNA"/>
</dbReference>
<dbReference type="InterPro" id="IPR009056">
    <property type="entry name" value="Cyt_c-like_dom"/>
</dbReference>
<dbReference type="GO" id="GO:0020037">
    <property type="term" value="F:heme binding"/>
    <property type="evidence" value="ECO:0007669"/>
    <property type="project" value="InterPro"/>
</dbReference>
<evidence type="ECO:0000313" key="8">
    <source>
        <dbReference type="EMBL" id="AWU93532.1"/>
    </source>
</evidence>
<dbReference type="RefSeq" id="WP_111066073.1">
    <property type="nucleotide sequence ID" value="NZ_CP029829.1"/>
</dbReference>